<reference evidence="1 2" key="1">
    <citation type="submission" date="2018-07" db="EMBL/GenBank/DDBJ databases">
        <title>Genome sequences of six Lactobacillus spp. isolated from bumble bee guts.</title>
        <authorList>
            <person name="Motta E.V.S."/>
            <person name="Moran N.A."/>
        </authorList>
    </citation>
    <scope>NUCLEOTIDE SEQUENCE [LARGE SCALE GENOMIC DNA]</scope>
    <source>
        <strain evidence="1 2">OCC3</strain>
    </source>
</reference>
<proteinExistence type="predicted"/>
<dbReference type="Proteomes" id="UP000265862">
    <property type="component" value="Unassembled WGS sequence"/>
</dbReference>
<gene>
    <name evidence="1" type="ORF">DS835_08020</name>
</gene>
<dbReference type="RefSeq" id="WP_118898336.1">
    <property type="nucleotide sequence ID" value="NZ_QOCV01000015.1"/>
</dbReference>
<name>A0A396SS43_9LACO</name>
<protein>
    <submittedName>
        <fullName evidence="1">Uncharacterized protein</fullName>
    </submittedName>
</protein>
<organism evidence="1 2">
    <name type="scientific">Lactobacillus bombicola</name>
    <dbReference type="NCBI Taxonomy" id="1505723"/>
    <lineage>
        <taxon>Bacteria</taxon>
        <taxon>Bacillati</taxon>
        <taxon>Bacillota</taxon>
        <taxon>Bacilli</taxon>
        <taxon>Lactobacillales</taxon>
        <taxon>Lactobacillaceae</taxon>
        <taxon>Lactobacillus</taxon>
    </lineage>
</organism>
<evidence type="ECO:0000313" key="2">
    <source>
        <dbReference type="Proteomes" id="UP000265862"/>
    </source>
</evidence>
<sequence>MAQCAFCGTDIYHGDAPLKFKNSEYLCRNCMAKYKFSSTRDPILWADNHTVKDFKKYIDH</sequence>
<comment type="caution">
    <text evidence="1">The sequence shown here is derived from an EMBL/GenBank/DDBJ whole genome shotgun (WGS) entry which is preliminary data.</text>
</comment>
<dbReference type="AlphaFoldDB" id="A0A396SS43"/>
<accession>A0A396SS43</accession>
<evidence type="ECO:0000313" key="1">
    <source>
        <dbReference type="EMBL" id="RHW53181.1"/>
    </source>
</evidence>
<dbReference type="EMBL" id="QOCV01000015">
    <property type="protein sequence ID" value="RHW53181.1"/>
    <property type="molecule type" value="Genomic_DNA"/>
</dbReference>